<dbReference type="InterPro" id="IPR004509">
    <property type="entry name" value="Competence_ComEA_HhH"/>
</dbReference>
<dbReference type="AlphaFoldDB" id="A0A4R5UEL6"/>
<keyword evidence="2" id="KW-0732">Signal</keyword>
<sequence length="119" mass="12053">MKSIRAVLASLCLSLLLAGTAFANEGGEKVNINTADAATLARVLHNVGQAKAEAIVAYRDENGPFRSAEQLAQVGGIGLKTVERNADRIELGTAGSQAAASRAPSPPAAAGSKGAAQLR</sequence>
<evidence type="ECO:0000313" key="4">
    <source>
        <dbReference type="Proteomes" id="UP000295543"/>
    </source>
</evidence>
<dbReference type="GO" id="GO:0015627">
    <property type="term" value="C:type II protein secretion system complex"/>
    <property type="evidence" value="ECO:0007669"/>
    <property type="project" value="TreeGrafter"/>
</dbReference>
<keyword evidence="4" id="KW-1185">Reference proteome</keyword>
<name>A0A4R5UEL6_9GAMM</name>
<dbReference type="RefSeq" id="WP_055249133.1">
    <property type="nucleotide sequence ID" value="NZ_SMTG01000002.1"/>
</dbReference>
<dbReference type="SUPFAM" id="SSF47781">
    <property type="entry name" value="RuvA domain 2-like"/>
    <property type="match status" value="1"/>
</dbReference>
<reference evidence="3 4" key="1">
    <citation type="submission" date="2019-03" db="EMBL/GenBank/DDBJ databases">
        <title>Luteimonas zhaokaii sp.nov., isolated from the rectal contents of Plateau pika in Yushu, Qinghai Province, China.</title>
        <authorList>
            <person name="Zhang G."/>
        </authorList>
    </citation>
    <scope>NUCLEOTIDE SEQUENCE [LARGE SCALE GENOMIC DNA]</scope>
    <source>
        <strain evidence="3 4">THG-MD21</strain>
    </source>
</reference>
<dbReference type="Pfam" id="PF12836">
    <property type="entry name" value="HHH_3"/>
    <property type="match status" value="1"/>
</dbReference>
<dbReference type="EMBL" id="SMTG01000002">
    <property type="protein sequence ID" value="TDK33671.1"/>
    <property type="molecule type" value="Genomic_DNA"/>
</dbReference>
<dbReference type="Gene3D" id="1.10.150.280">
    <property type="entry name" value="AF1531-like domain"/>
    <property type="match status" value="1"/>
</dbReference>
<feature type="signal peptide" evidence="2">
    <location>
        <begin position="1"/>
        <end position="23"/>
    </location>
</feature>
<organism evidence="3 4">
    <name type="scientific">Luteimonas terrae</name>
    <dbReference type="NCBI Taxonomy" id="1530191"/>
    <lineage>
        <taxon>Bacteria</taxon>
        <taxon>Pseudomonadati</taxon>
        <taxon>Pseudomonadota</taxon>
        <taxon>Gammaproteobacteria</taxon>
        <taxon>Lysobacterales</taxon>
        <taxon>Lysobacteraceae</taxon>
        <taxon>Luteimonas</taxon>
    </lineage>
</organism>
<evidence type="ECO:0000256" key="1">
    <source>
        <dbReference type="SAM" id="MobiDB-lite"/>
    </source>
</evidence>
<feature type="chain" id="PRO_5020328799" evidence="2">
    <location>
        <begin position="24"/>
        <end position="119"/>
    </location>
</feature>
<dbReference type="InterPro" id="IPR010994">
    <property type="entry name" value="RuvA_2-like"/>
</dbReference>
<feature type="compositionally biased region" description="Low complexity" evidence="1">
    <location>
        <begin position="94"/>
        <end position="119"/>
    </location>
</feature>
<dbReference type="PANTHER" id="PTHR21180">
    <property type="entry name" value="ENDONUCLEASE/EXONUCLEASE/PHOSPHATASE FAMILY DOMAIN-CONTAINING PROTEIN 1"/>
    <property type="match status" value="1"/>
</dbReference>
<dbReference type="Proteomes" id="UP000295543">
    <property type="component" value="Unassembled WGS sequence"/>
</dbReference>
<dbReference type="InterPro" id="IPR051675">
    <property type="entry name" value="Endo/Exo/Phosphatase_dom_1"/>
</dbReference>
<dbReference type="GO" id="GO:0015628">
    <property type="term" value="P:protein secretion by the type II secretion system"/>
    <property type="evidence" value="ECO:0007669"/>
    <property type="project" value="TreeGrafter"/>
</dbReference>
<accession>A0A4R5UEL6</accession>
<dbReference type="PANTHER" id="PTHR21180:SF32">
    <property type="entry name" value="ENDONUCLEASE_EXONUCLEASE_PHOSPHATASE FAMILY DOMAIN-CONTAINING PROTEIN 1"/>
    <property type="match status" value="1"/>
</dbReference>
<evidence type="ECO:0000256" key="2">
    <source>
        <dbReference type="SAM" id="SignalP"/>
    </source>
</evidence>
<dbReference type="OrthoDB" id="7510573at2"/>
<evidence type="ECO:0000313" key="3">
    <source>
        <dbReference type="EMBL" id="TDK33671.1"/>
    </source>
</evidence>
<gene>
    <name evidence="3" type="ORF">E2F49_06640</name>
</gene>
<protein>
    <submittedName>
        <fullName evidence="3">Helix-hairpin-helix domain-containing protein</fullName>
    </submittedName>
</protein>
<feature type="region of interest" description="Disordered" evidence="1">
    <location>
        <begin position="93"/>
        <end position="119"/>
    </location>
</feature>
<dbReference type="NCBIfam" id="TIGR00426">
    <property type="entry name" value="competence protein ComEA helix-hairpin-helix repeat region"/>
    <property type="match status" value="1"/>
</dbReference>
<proteinExistence type="predicted"/>
<comment type="caution">
    <text evidence="3">The sequence shown here is derived from an EMBL/GenBank/DDBJ whole genome shotgun (WGS) entry which is preliminary data.</text>
</comment>